<sequence length="182" mass="20994">MVRFAEDVKKDDGVLYTLSDCRVWLPSSFKLPGDAVDFMRISPRACLEHCDSYYVSLILAMNHEQTTTLLRCLVNGVLASEELWWLIKPSRRTCRKIVRESRVEGSSSSPMATSSLLIACSVERDFQMSFDARLNLVTFVRDMADHAHRELNDYLMERDAPIVEEIYMFVDGGSEERQWLLM</sequence>
<name>A0AAV1I0I9_9CHLO</name>
<gene>
    <name evidence="1" type="ORF">CVIRNUC_003422</name>
</gene>
<comment type="caution">
    <text evidence="1">The sequence shown here is derived from an EMBL/GenBank/DDBJ whole genome shotgun (WGS) entry which is preliminary data.</text>
</comment>
<proteinExistence type="predicted"/>
<protein>
    <submittedName>
        <fullName evidence="1">Uncharacterized protein</fullName>
    </submittedName>
</protein>
<dbReference type="Proteomes" id="UP001314263">
    <property type="component" value="Unassembled WGS sequence"/>
</dbReference>
<evidence type="ECO:0000313" key="2">
    <source>
        <dbReference type="Proteomes" id="UP001314263"/>
    </source>
</evidence>
<accession>A0AAV1I0I9</accession>
<evidence type="ECO:0000313" key="1">
    <source>
        <dbReference type="EMBL" id="CAK0767053.1"/>
    </source>
</evidence>
<reference evidence="1 2" key="1">
    <citation type="submission" date="2023-10" db="EMBL/GenBank/DDBJ databases">
        <authorList>
            <person name="Maclean D."/>
            <person name="Macfadyen A."/>
        </authorList>
    </citation>
    <scope>NUCLEOTIDE SEQUENCE [LARGE SCALE GENOMIC DNA]</scope>
</reference>
<dbReference type="AlphaFoldDB" id="A0AAV1I0I9"/>
<keyword evidence="2" id="KW-1185">Reference proteome</keyword>
<dbReference type="EMBL" id="CAUYUE010000004">
    <property type="protein sequence ID" value="CAK0767053.1"/>
    <property type="molecule type" value="Genomic_DNA"/>
</dbReference>
<organism evidence="1 2">
    <name type="scientific">Coccomyxa viridis</name>
    <dbReference type="NCBI Taxonomy" id="1274662"/>
    <lineage>
        <taxon>Eukaryota</taxon>
        <taxon>Viridiplantae</taxon>
        <taxon>Chlorophyta</taxon>
        <taxon>core chlorophytes</taxon>
        <taxon>Trebouxiophyceae</taxon>
        <taxon>Trebouxiophyceae incertae sedis</taxon>
        <taxon>Coccomyxaceae</taxon>
        <taxon>Coccomyxa</taxon>
    </lineage>
</organism>